<evidence type="ECO:0000259" key="1">
    <source>
        <dbReference type="Pfam" id="PF01740"/>
    </source>
</evidence>
<evidence type="ECO:0000313" key="2">
    <source>
        <dbReference type="EMBL" id="KAA3439752.1"/>
    </source>
</evidence>
<protein>
    <recommendedName>
        <fullName evidence="1">STAS domain-containing protein</fullName>
    </recommendedName>
</protein>
<accession>A0A5B6TGG9</accession>
<dbReference type="InterPro" id="IPR002645">
    <property type="entry name" value="STAS_dom"/>
</dbReference>
<gene>
    <name evidence="2" type="ORF">FOA19_03485</name>
</gene>
<sequence length="138" mass="15947">MITQLKIDSVFDSNPEFRNHFILKCLSLKSDDFLYVSLKEDSNGKDLESIILILYHFIDKIVELKINNVAFSFKEIEYFADLGNAAIVNLAIRIDNKGGKFIVIEPKPKIKDVLEILGLDECWPIYNSEKEFIDDMNK</sequence>
<dbReference type="InterPro" id="IPR036513">
    <property type="entry name" value="STAS_dom_sf"/>
</dbReference>
<reference evidence="2 3" key="1">
    <citation type="submission" date="2019-07" db="EMBL/GenBank/DDBJ databases">
        <title>Rufibacter sp. nov., isolated from lake sediment.</title>
        <authorList>
            <person name="Qu J.-H."/>
        </authorList>
    </citation>
    <scope>NUCLEOTIDE SEQUENCE [LARGE SCALE GENOMIC DNA]</scope>
    <source>
        <strain evidence="2 3">NBS58-1</strain>
    </source>
</reference>
<dbReference type="OrthoDB" id="1352952at2"/>
<dbReference type="RefSeq" id="WP_149089392.1">
    <property type="nucleotide sequence ID" value="NZ_VKKY01000001.1"/>
</dbReference>
<proteinExistence type="predicted"/>
<dbReference type="Pfam" id="PF01740">
    <property type="entry name" value="STAS"/>
    <property type="match status" value="1"/>
</dbReference>
<dbReference type="Gene3D" id="3.30.750.24">
    <property type="entry name" value="STAS domain"/>
    <property type="match status" value="1"/>
</dbReference>
<dbReference type="AlphaFoldDB" id="A0A5B6TGG9"/>
<name>A0A5B6TGG9_9BACT</name>
<evidence type="ECO:0000313" key="3">
    <source>
        <dbReference type="Proteomes" id="UP000324133"/>
    </source>
</evidence>
<keyword evidence="3" id="KW-1185">Reference proteome</keyword>
<dbReference type="EMBL" id="VKKY01000001">
    <property type="protein sequence ID" value="KAA3439752.1"/>
    <property type="molecule type" value="Genomic_DNA"/>
</dbReference>
<dbReference type="SUPFAM" id="SSF52091">
    <property type="entry name" value="SpoIIaa-like"/>
    <property type="match status" value="1"/>
</dbReference>
<comment type="caution">
    <text evidence="2">The sequence shown here is derived from an EMBL/GenBank/DDBJ whole genome shotgun (WGS) entry which is preliminary data.</text>
</comment>
<dbReference type="Proteomes" id="UP000324133">
    <property type="component" value="Unassembled WGS sequence"/>
</dbReference>
<organism evidence="2 3">
    <name type="scientific">Rufibacter hautae</name>
    <dbReference type="NCBI Taxonomy" id="2595005"/>
    <lineage>
        <taxon>Bacteria</taxon>
        <taxon>Pseudomonadati</taxon>
        <taxon>Bacteroidota</taxon>
        <taxon>Cytophagia</taxon>
        <taxon>Cytophagales</taxon>
        <taxon>Hymenobacteraceae</taxon>
        <taxon>Rufibacter</taxon>
    </lineage>
</organism>
<feature type="domain" description="STAS" evidence="1">
    <location>
        <begin position="58"/>
        <end position="131"/>
    </location>
</feature>